<gene>
    <name evidence="1" type="ORF">QT969_10315</name>
</gene>
<dbReference type="Proteomes" id="UP001233164">
    <property type="component" value="Unassembled WGS sequence"/>
</dbReference>
<organism evidence="1 2">
    <name type="scientific">Rhodococcus indonesiensis</name>
    <dbReference type="NCBI Taxonomy" id="3055869"/>
    <lineage>
        <taxon>Bacteria</taxon>
        <taxon>Bacillati</taxon>
        <taxon>Actinomycetota</taxon>
        <taxon>Actinomycetes</taxon>
        <taxon>Mycobacteriales</taxon>
        <taxon>Nocardiaceae</taxon>
        <taxon>Rhodococcus</taxon>
    </lineage>
</organism>
<sequence length="78" mass="8584">MDERSEGITWLQGKNGDRLGVQAIEREGEPFVQLVFPDGTKKLISAEDAPRVVTMLMDGIAFTEITGAQSFPISPQDF</sequence>
<dbReference type="RefSeq" id="WP_289378748.1">
    <property type="nucleotide sequence ID" value="NZ_JAUBOF010000027.1"/>
</dbReference>
<evidence type="ECO:0000313" key="1">
    <source>
        <dbReference type="EMBL" id="MDM7488684.1"/>
    </source>
</evidence>
<reference evidence="1 2" key="1">
    <citation type="submission" date="2023-06" db="EMBL/GenBank/DDBJ databases">
        <title>Rhodococcus indonesiensis sp. nov a new member of the Rhodococcus ruber lineage isolated from a sediment of neutral hot spring.</title>
        <authorList>
            <person name="Kusuma A.B."/>
            <person name="Fenylestari G."/>
            <person name="Ammar F."/>
            <person name="Nouioui I."/>
            <person name="Goodfellow M."/>
        </authorList>
    </citation>
    <scope>NUCLEOTIDE SEQUENCE [LARGE SCALE GENOMIC DNA]</scope>
    <source>
        <strain evidence="1 2">CSLK01-03</strain>
    </source>
</reference>
<dbReference type="EMBL" id="JAUBOF010000027">
    <property type="protein sequence ID" value="MDM7488684.1"/>
    <property type="molecule type" value="Genomic_DNA"/>
</dbReference>
<protein>
    <submittedName>
        <fullName evidence="1">Uncharacterized protein</fullName>
    </submittedName>
</protein>
<keyword evidence="2" id="KW-1185">Reference proteome</keyword>
<name>A0ABT7RN25_9NOCA</name>
<proteinExistence type="predicted"/>
<accession>A0ABT7RN25</accession>
<comment type="caution">
    <text evidence="1">The sequence shown here is derived from an EMBL/GenBank/DDBJ whole genome shotgun (WGS) entry which is preliminary data.</text>
</comment>
<evidence type="ECO:0000313" key="2">
    <source>
        <dbReference type="Proteomes" id="UP001233164"/>
    </source>
</evidence>